<dbReference type="SUPFAM" id="SSF56112">
    <property type="entry name" value="Protein kinase-like (PK-like)"/>
    <property type="match status" value="1"/>
</dbReference>
<dbReference type="Proteomes" id="UP000243015">
    <property type="component" value="Unassembled WGS sequence"/>
</dbReference>
<organism evidence="1 2">
    <name type="scientific">Trichophyton rubrum</name>
    <name type="common">Athlete's foot fungus</name>
    <name type="synonym">Epidermophyton rubrum</name>
    <dbReference type="NCBI Taxonomy" id="5551"/>
    <lineage>
        <taxon>Eukaryota</taxon>
        <taxon>Fungi</taxon>
        <taxon>Dikarya</taxon>
        <taxon>Ascomycota</taxon>
        <taxon>Pezizomycotina</taxon>
        <taxon>Eurotiomycetes</taxon>
        <taxon>Eurotiomycetidae</taxon>
        <taxon>Onygenales</taxon>
        <taxon>Arthrodermataceae</taxon>
        <taxon>Trichophyton</taxon>
    </lineage>
</organism>
<sequence>MPLSIFRYAVFNVDALCQLASSLRFGRCCCCDVTQVPVGGSLYWAVFVYFDDGVEWVFRSPRYDGAIRSLATIQKLVASEAATLKYINSYSAIPVPEVYAYSVGVPYILMSKAKGSPLSTKWEPRGSQKSALSLKEKAKVLSQLGSITWQLSQLRFEKIGSLFEEEDGHFRVGSCLSRGLVDFNRDSLDELPRGPFCCENEYVDALVSGFLQHAECLQLHHHCFFAPLPTRKRYNNDSEYRRACEQWNNFVTLGSKIDGSDNRTDYMVVGHSLRAIASTWTMKGTAAGPRDTNLEFTLHHPDLNVNNIFVDDDCTITCIIDWAFCSSVPLSVLLMAPGLPQSRDELEAPLIAAFEDGLMSLDSLGDYSQFKEIWQLSDQNNLDFSTFFQSQQRSDSYVKKHEEMKQDDEPVDRVMRGEAAYFQRDIVGLAVSRKLTLVSEWTSRYRKNDNKGIRRSGSIFVADDRLWKWVLRSLEQVEG</sequence>
<dbReference type="PANTHER" id="PTHR21310">
    <property type="entry name" value="AMINOGLYCOSIDE PHOSPHOTRANSFERASE-RELATED-RELATED"/>
    <property type="match status" value="1"/>
</dbReference>
<name>A0A178EVT6_TRIRU</name>
<dbReference type="EMBL" id="LHPM01000017">
    <property type="protein sequence ID" value="OAL64029.1"/>
    <property type="molecule type" value="Genomic_DNA"/>
</dbReference>
<evidence type="ECO:0000313" key="1">
    <source>
        <dbReference type="EMBL" id="OAL64029.1"/>
    </source>
</evidence>
<dbReference type="InterPro" id="IPR051678">
    <property type="entry name" value="AGP_Transferase"/>
</dbReference>
<accession>A0A178EVT6</accession>
<evidence type="ECO:0000313" key="2">
    <source>
        <dbReference type="Proteomes" id="UP000243015"/>
    </source>
</evidence>
<proteinExistence type="predicted"/>
<dbReference type="AlphaFoldDB" id="A0A178EVT6"/>
<protein>
    <submittedName>
        <fullName evidence="1">Uncharacterized protein</fullName>
    </submittedName>
</protein>
<dbReference type="InterPro" id="IPR011009">
    <property type="entry name" value="Kinase-like_dom_sf"/>
</dbReference>
<dbReference type="PANTHER" id="PTHR21310:SF15">
    <property type="entry name" value="AMINOGLYCOSIDE PHOSPHOTRANSFERASE DOMAIN-CONTAINING PROTEIN"/>
    <property type="match status" value="1"/>
</dbReference>
<comment type="caution">
    <text evidence="1">The sequence shown here is derived from an EMBL/GenBank/DDBJ whole genome shotgun (WGS) entry which is preliminary data.</text>
</comment>
<gene>
    <name evidence="1" type="ORF">A7C99_4683</name>
</gene>
<reference evidence="1 2" key="1">
    <citation type="submission" date="2016-05" db="EMBL/GenBank/DDBJ databases">
        <title>Genome sequencing of Trichophyton rubrum CMCC(F)T1i isolated from hair.</title>
        <authorList>
            <person name="Zhan P."/>
            <person name="Tao Y."/>
            <person name="Liu W."/>
        </authorList>
    </citation>
    <scope>NUCLEOTIDE SEQUENCE [LARGE SCALE GENOMIC DNA]</scope>
    <source>
        <strain evidence="2">CMCC(F)T1i</strain>
    </source>
</reference>
<dbReference type="VEuPathDB" id="FungiDB:TERG_05727"/>